<dbReference type="EMBL" id="JAGGNH010000003">
    <property type="protein sequence ID" value="KAJ0978900.1"/>
    <property type="molecule type" value="Genomic_DNA"/>
</dbReference>
<dbReference type="Gene3D" id="3.30.160.20">
    <property type="match status" value="1"/>
</dbReference>
<dbReference type="Pfam" id="PF03462">
    <property type="entry name" value="PCRF"/>
    <property type="match status" value="1"/>
</dbReference>
<evidence type="ECO:0000313" key="3">
    <source>
        <dbReference type="EMBL" id="KAJ0978900.1"/>
    </source>
</evidence>
<dbReference type="Gene3D" id="3.30.70.1660">
    <property type="match status" value="1"/>
</dbReference>
<evidence type="ECO:0000313" key="4">
    <source>
        <dbReference type="Proteomes" id="UP001085076"/>
    </source>
</evidence>
<dbReference type="PANTHER" id="PTHR43116">
    <property type="entry name" value="PEPTIDE CHAIN RELEASE FACTOR 2"/>
    <property type="match status" value="1"/>
</dbReference>
<feature type="domain" description="Peptide chain release factor" evidence="2">
    <location>
        <begin position="128"/>
        <end position="240"/>
    </location>
</feature>
<sequence>MESASLRNAAPFLLRRPIPRRATHLLCSAIQASHPMESGNEDVYKELGLFSLKKKIADAVARAEIIAPLALQLEEEKRIKQEEALQECNLWDDLERSTESLSALADAVKVVNDLKDLKYKAEEVKLITQLAERDVINHQLFKQAYEDSMKVSNFLDRYEMSKFLSGPYEKEGACMIVEAGQEGIVSEIWAEKLLVMYMRWAEKHGCNGRIIEKNVPDTGGLKSATVEFESEYFYGYLSGESGTHRMIRSSLDESVIREACSAAVDVIPISLKESDDLHIDEKDLEISSLFVTQEQKGYRTEPAIRILHTPSGISAQSSGERSYFANKFKALARLKAKLLVAALEQGIKDISKISKRIPNKWKHETRRYMFCPHKMVQDLKTGIQLPDLNSILDGNIEPLIRAHISLRRGKEVDYELNNLKNK</sequence>
<comment type="caution">
    <text evidence="3">The sequence shown here is derived from an EMBL/GenBank/DDBJ whole genome shotgun (WGS) entry which is preliminary data.</text>
</comment>
<dbReference type="AlphaFoldDB" id="A0A9D5HJF8"/>
<dbReference type="GO" id="GO:0005737">
    <property type="term" value="C:cytoplasm"/>
    <property type="evidence" value="ECO:0007669"/>
    <property type="project" value="UniProtKB-ARBA"/>
</dbReference>
<proteinExistence type="inferred from homology"/>
<keyword evidence="4" id="KW-1185">Reference proteome</keyword>
<reference evidence="3" key="1">
    <citation type="submission" date="2021-03" db="EMBL/GenBank/DDBJ databases">
        <authorList>
            <person name="Li Z."/>
            <person name="Yang C."/>
        </authorList>
    </citation>
    <scope>NUCLEOTIDE SEQUENCE</scope>
    <source>
        <strain evidence="3">Dzin_1.0</strain>
        <tissue evidence="3">Leaf</tissue>
    </source>
</reference>
<dbReference type="OrthoDB" id="2019491at2759"/>
<dbReference type="PANTHER" id="PTHR43116:SF4">
    <property type="entry name" value="PEPTIDE CHAIN RELEASE FACTOR PRFB3, CHLOROPLASTIC"/>
    <property type="match status" value="1"/>
</dbReference>
<protein>
    <recommendedName>
        <fullName evidence="2">Peptide chain release factor domain-containing protein</fullName>
    </recommendedName>
</protein>
<dbReference type="InterPro" id="IPR000352">
    <property type="entry name" value="Pep_chain_release_fac_I"/>
</dbReference>
<evidence type="ECO:0000256" key="1">
    <source>
        <dbReference type="ARBA" id="ARBA00010835"/>
    </source>
</evidence>
<reference evidence="3" key="2">
    <citation type="journal article" date="2022" name="Hortic Res">
        <title>The genome of Dioscorea zingiberensis sheds light on the biosynthesis, origin and evolution of the medicinally important diosgenin saponins.</title>
        <authorList>
            <person name="Li Y."/>
            <person name="Tan C."/>
            <person name="Li Z."/>
            <person name="Guo J."/>
            <person name="Li S."/>
            <person name="Chen X."/>
            <person name="Wang C."/>
            <person name="Dai X."/>
            <person name="Yang H."/>
            <person name="Song W."/>
            <person name="Hou L."/>
            <person name="Xu J."/>
            <person name="Tong Z."/>
            <person name="Xu A."/>
            <person name="Yuan X."/>
            <person name="Wang W."/>
            <person name="Yang Q."/>
            <person name="Chen L."/>
            <person name="Sun Z."/>
            <person name="Wang K."/>
            <person name="Pan B."/>
            <person name="Chen J."/>
            <person name="Bao Y."/>
            <person name="Liu F."/>
            <person name="Qi X."/>
            <person name="Gang D.R."/>
            <person name="Wen J."/>
            <person name="Li J."/>
        </authorList>
    </citation>
    <scope>NUCLEOTIDE SEQUENCE</scope>
    <source>
        <strain evidence="3">Dzin_1.0</strain>
    </source>
</reference>
<dbReference type="SMART" id="SM00937">
    <property type="entry name" value="PCRF"/>
    <property type="match status" value="1"/>
</dbReference>
<dbReference type="Pfam" id="PF00472">
    <property type="entry name" value="RF-1"/>
    <property type="match status" value="1"/>
</dbReference>
<dbReference type="InterPro" id="IPR005139">
    <property type="entry name" value="PCRF"/>
</dbReference>
<organism evidence="3 4">
    <name type="scientific">Dioscorea zingiberensis</name>
    <dbReference type="NCBI Taxonomy" id="325984"/>
    <lineage>
        <taxon>Eukaryota</taxon>
        <taxon>Viridiplantae</taxon>
        <taxon>Streptophyta</taxon>
        <taxon>Embryophyta</taxon>
        <taxon>Tracheophyta</taxon>
        <taxon>Spermatophyta</taxon>
        <taxon>Magnoliopsida</taxon>
        <taxon>Liliopsida</taxon>
        <taxon>Dioscoreales</taxon>
        <taxon>Dioscoreaceae</taxon>
        <taxon>Dioscorea</taxon>
    </lineage>
</organism>
<comment type="similarity">
    <text evidence="1">Belongs to the prokaryotic/mitochondrial release factor family.</text>
</comment>
<name>A0A9D5HJF8_9LILI</name>
<accession>A0A9D5HJF8</accession>
<dbReference type="Proteomes" id="UP001085076">
    <property type="component" value="Miscellaneous, Linkage group lg03"/>
</dbReference>
<evidence type="ECO:0000259" key="2">
    <source>
        <dbReference type="SMART" id="SM00937"/>
    </source>
</evidence>
<dbReference type="GO" id="GO:0003747">
    <property type="term" value="F:translation release factor activity"/>
    <property type="evidence" value="ECO:0007669"/>
    <property type="project" value="InterPro"/>
</dbReference>
<dbReference type="SUPFAM" id="SSF75620">
    <property type="entry name" value="Release factor"/>
    <property type="match status" value="1"/>
</dbReference>
<dbReference type="InterPro" id="IPR045853">
    <property type="entry name" value="Pep_chain_release_fac_I_sf"/>
</dbReference>
<gene>
    <name evidence="3" type="ORF">J5N97_014374</name>
</gene>